<evidence type="ECO:0000256" key="10">
    <source>
        <dbReference type="PIRSR" id="PIRSR004682-4"/>
    </source>
</evidence>
<feature type="binding site" evidence="10">
    <location>
        <position position="92"/>
    </location>
    <ligand>
        <name>Zn(2+)</name>
        <dbReference type="ChEBI" id="CHEBI:29105"/>
    </ligand>
</feature>
<comment type="cofactor">
    <cofactor evidence="10">
        <name>Mg(2+)</name>
        <dbReference type="ChEBI" id="CHEBI:18420"/>
    </cofactor>
</comment>
<dbReference type="NCBIfam" id="TIGR01656">
    <property type="entry name" value="Histidinol-ppas"/>
    <property type="match status" value="1"/>
</dbReference>
<accession>A0A5R8KGY6</accession>
<dbReference type="Gene3D" id="3.40.50.1000">
    <property type="entry name" value="HAD superfamily/HAD-like"/>
    <property type="match status" value="1"/>
</dbReference>
<name>A0A5R8KGY6_9BACT</name>
<dbReference type="PANTHER" id="PTHR42891:SF1">
    <property type="entry name" value="D-GLYCERO-BETA-D-MANNO-HEPTOSE-1,7-BISPHOSPHATE 7-PHOSPHATASE"/>
    <property type="match status" value="1"/>
</dbReference>
<evidence type="ECO:0000256" key="7">
    <source>
        <dbReference type="PIRNR" id="PIRNR004682"/>
    </source>
</evidence>
<evidence type="ECO:0000256" key="2">
    <source>
        <dbReference type="ARBA" id="ARBA00022490"/>
    </source>
</evidence>
<comment type="subcellular location">
    <subcellularLocation>
        <location evidence="1 7">Cytoplasm</location>
    </subcellularLocation>
</comment>
<evidence type="ECO:0000256" key="8">
    <source>
        <dbReference type="PIRSR" id="PIRSR004682-1"/>
    </source>
</evidence>
<evidence type="ECO:0000256" key="5">
    <source>
        <dbReference type="ARBA" id="ARBA00023277"/>
    </source>
</evidence>
<dbReference type="GO" id="GO:0046872">
    <property type="term" value="F:metal ion binding"/>
    <property type="evidence" value="ECO:0007669"/>
    <property type="project" value="UniProtKB-KW"/>
</dbReference>
<dbReference type="InterPro" id="IPR004446">
    <property type="entry name" value="Heptose_bisP_phosphatase"/>
</dbReference>
<evidence type="ECO:0000256" key="6">
    <source>
        <dbReference type="ARBA" id="ARBA00031828"/>
    </source>
</evidence>
<feature type="site" description="Stabilizes the phosphoryl group" evidence="9">
    <location>
        <position position="53"/>
    </location>
</feature>
<comment type="similarity">
    <text evidence="7">Belongs to the gmhB family.</text>
</comment>
<evidence type="ECO:0000256" key="9">
    <source>
        <dbReference type="PIRSR" id="PIRSR004682-3"/>
    </source>
</evidence>
<keyword evidence="2 7" id="KW-0963">Cytoplasm</keyword>
<dbReference type="InterPro" id="IPR006549">
    <property type="entry name" value="HAD-SF_hydro_IIIA"/>
</dbReference>
<keyword evidence="12" id="KW-1185">Reference proteome</keyword>
<dbReference type="InterPro" id="IPR023214">
    <property type="entry name" value="HAD_sf"/>
</dbReference>
<feature type="binding site" evidence="10">
    <location>
        <position position="9"/>
    </location>
    <ligand>
        <name>Mg(2+)</name>
        <dbReference type="ChEBI" id="CHEBI:18420"/>
    </ligand>
</feature>
<protein>
    <recommendedName>
        <fullName evidence="6 7">D,D-heptose 1,7-bisphosphate phosphatase</fullName>
        <ecNumber evidence="7">3.1.3.-</ecNumber>
    </recommendedName>
</protein>
<dbReference type="GO" id="GO:0005737">
    <property type="term" value="C:cytoplasm"/>
    <property type="evidence" value="ECO:0007669"/>
    <property type="project" value="UniProtKB-SubCell"/>
</dbReference>
<reference evidence="11 12" key="1">
    <citation type="submission" date="2019-05" db="EMBL/GenBank/DDBJ databases">
        <title>Verrucobacter flavum gen. nov., sp. nov. a new member of the family Verrucomicrobiaceae.</title>
        <authorList>
            <person name="Szuroczki S."/>
            <person name="Abbaszade G."/>
            <person name="Szabo A."/>
            <person name="Felfoldi T."/>
            <person name="Schumann P."/>
            <person name="Boka K."/>
            <person name="Keki Z."/>
            <person name="Toumi M."/>
            <person name="Toth E."/>
        </authorList>
    </citation>
    <scope>NUCLEOTIDE SEQUENCE [LARGE SCALE GENOMIC DNA]</scope>
    <source>
        <strain evidence="11 12">MG-N-17</strain>
    </source>
</reference>
<evidence type="ECO:0000256" key="4">
    <source>
        <dbReference type="ARBA" id="ARBA00022801"/>
    </source>
</evidence>
<feature type="binding site" evidence="10">
    <location>
        <position position="11"/>
    </location>
    <ligand>
        <name>Mg(2+)</name>
        <dbReference type="ChEBI" id="CHEBI:18420"/>
    </ligand>
</feature>
<dbReference type="AlphaFoldDB" id="A0A5R8KGY6"/>
<evidence type="ECO:0000313" key="12">
    <source>
        <dbReference type="Proteomes" id="UP000306196"/>
    </source>
</evidence>
<dbReference type="GO" id="GO:0016791">
    <property type="term" value="F:phosphatase activity"/>
    <property type="evidence" value="ECO:0007669"/>
    <property type="project" value="InterPro"/>
</dbReference>
<dbReference type="GO" id="GO:0005975">
    <property type="term" value="P:carbohydrate metabolic process"/>
    <property type="evidence" value="ECO:0007669"/>
    <property type="project" value="InterPro"/>
</dbReference>
<keyword evidence="3 10" id="KW-0479">Metal-binding</keyword>
<evidence type="ECO:0000256" key="3">
    <source>
        <dbReference type="ARBA" id="ARBA00022723"/>
    </source>
</evidence>
<keyword evidence="10" id="KW-0862">Zinc</keyword>
<dbReference type="EMBL" id="VAUV01000005">
    <property type="protein sequence ID" value="TLD71501.1"/>
    <property type="molecule type" value="Genomic_DNA"/>
</dbReference>
<comment type="cofactor">
    <cofactor evidence="10">
        <name>Zn(2+)</name>
        <dbReference type="ChEBI" id="CHEBI:29105"/>
    </cofactor>
</comment>
<feature type="binding site" evidence="10">
    <location>
        <position position="130"/>
    </location>
    <ligand>
        <name>Mg(2+)</name>
        <dbReference type="ChEBI" id="CHEBI:18420"/>
    </ligand>
</feature>
<dbReference type="NCBIfam" id="TIGR01662">
    <property type="entry name" value="HAD-SF-IIIA"/>
    <property type="match status" value="1"/>
</dbReference>
<dbReference type="InterPro" id="IPR006543">
    <property type="entry name" value="Histidinol-phos"/>
</dbReference>
<dbReference type="PANTHER" id="PTHR42891">
    <property type="entry name" value="D-GLYCERO-BETA-D-MANNO-HEPTOSE-1,7-BISPHOSPHATE 7-PHOSPHATASE"/>
    <property type="match status" value="1"/>
</dbReference>
<gene>
    <name evidence="11" type="ORF">FEM03_08230</name>
</gene>
<feature type="site" description="Contributes to substrate recognition" evidence="9">
    <location>
        <position position="104"/>
    </location>
</feature>
<evidence type="ECO:0000256" key="1">
    <source>
        <dbReference type="ARBA" id="ARBA00004496"/>
    </source>
</evidence>
<keyword evidence="5 7" id="KW-0119">Carbohydrate metabolism</keyword>
<dbReference type="OrthoDB" id="9801899at2"/>
<sequence>MMKRAFFFDRDGVVNVSPGAGYVLRKEDFFFNDGVVELLAWLKEEGFILVVVTSQQGVGKGLMSMEDLNGIHAFMQEELAKKGAAFDAIYSCTCLGSDPGCTCRKPSAEMVLKAAEELDLDLSGSWLIGDHDRDIQMALNAGVPKTIRVLGDQHAPLVEATHVVNAVAEVLPWLQARGV</sequence>
<dbReference type="SUPFAM" id="SSF56784">
    <property type="entry name" value="HAD-like"/>
    <property type="match status" value="1"/>
</dbReference>
<dbReference type="Pfam" id="PF13242">
    <property type="entry name" value="Hydrolase_like"/>
    <property type="match status" value="1"/>
</dbReference>
<feature type="active site" description="Nucleophile" evidence="8">
    <location>
        <position position="11"/>
    </location>
</feature>
<dbReference type="Proteomes" id="UP000306196">
    <property type="component" value="Unassembled WGS sequence"/>
</dbReference>
<feature type="binding site" evidence="10">
    <location>
        <position position="103"/>
    </location>
    <ligand>
        <name>Zn(2+)</name>
        <dbReference type="ChEBI" id="CHEBI:29105"/>
    </ligand>
</feature>
<comment type="caution">
    <text evidence="11">The sequence shown here is derived from an EMBL/GenBank/DDBJ whole genome shotgun (WGS) entry which is preliminary data.</text>
</comment>
<dbReference type="CDD" id="cd07503">
    <property type="entry name" value="HAD_HisB-N"/>
    <property type="match status" value="1"/>
</dbReference>
<dbReference type="PIRSF" id="PIRSF004682">
    <property type="entry name" value="GmhB"/>
    <property type="match status" value="1"/>
</dbReference>
<feature type="site" description="Stabilizes the phosphoryl group" evidence="9">
    <location>
        <position position="105"/>
    </location>
</feature>
<feature type="active site" description="Nucleophile" evidence="8">
    <location>
        <position position="9"/>
    </location>
</feature>
<evidence type="ECO:0000313" key="11">
    <source>
        <dbReference type="EMBL" id="TLD71501.1"/>
    </source>
</evidence>
<feature type="binding site" evidence="10">
    <location>
        <position position="101"/>
    </location>
    <ligand>
        <name>Zn(2+)</name>
        <dbReference type="ChEBI" id="CHEBI:29105"/>
    </ligand>
</feature>
<keyword evidence="4 7" id="KW-0378">Hydrolase</keyword>
<dbReference type="EC" id="3.1.3.-" evidence="7"/>
<organism evidence="11 12">
    <name type="scientific">Phragmitibacter flavus</name>
    <dbReference type="NCBI Taxonomy" id="2576071"/>
    <lineage>
        <taxon>Bacteria</taxon>
        <taxon>Pseudomonadati</taxon>
        <taxon>Verrucomicrobiota</taxon>
        <taxon>Verrucomicrobiia</taxon>
        <taxon>Verrucomicrobiales</taxon>
        <taxon>Verrucomicrobiaceae</taxon>
        <taxon>Phragmitibacter</taxon>
    </lineage>
</organism>
<keyword evidence="10" id="KW-0460">Magnesium</keyword>
<dbReference type="InterPro" id="IPR036412">
    <property type="entry name" value="HAD-like_sf"/>
</dbReference>
<proteinExistence type="inferred from homology"/>